<dbReference type="PANTHER" id="PTHR43434">
    <property type="entry name" value="PHOSPHOGLYCOLATE PHOSPHATASE"/>
    <property type="match status" value="1"/>
</dbReference>
<dbReference type="SUPFAM" id="SSF56784">
    <property type="entry name" value="HAD-like"/>
    <property type="match status" value="1"/>
</dbReference>
<dbReference type="InterPro" id="IPR036412">
    <property type="entry name" value="HAD-like_sf"/>
</dbReference>
<dbReference type="GO" id="GO:0004713">
    <property type="term" value="F:protein tyrosine kinase activity"/>
    <property type="evidence" value="ECO:0007669"/>
    <property type="project" value="TreeGrafter"/>
</dbReference>
<dbReference type="PANTHER" id="PTHR43434:SF20">
    <property type="entry name" value="5'-NUCLEOTIDASE"/>
    <property type="match status" value="1"/>
</dbReference>
<dbReference type="InterPro" id="IPR006439">
    <property type="entry name" value="HAD-SF_hydro_IA"/>
</dbReference>
<dbReference type="CDD" id="cd04302">
    <property type="entry name" value="HAD_5NT"/>
    <property type="match status" value="1"/>
</dbReference>
<gene>
    <name evidence="2" type="ORF">FAJ39_00430</name>
    <name evidence="1" type="ORF">FAJ39_04160</name>
</gene>
<sequence length="215" mass="23905">MYHTILFDLDGTLTDSGLGIINSVTYALESMNIDEPDPENLKRFIGPPLYESFSRFYQLNPADTQAAVNAFRVYFKEKGIFENQLYDGILPLLENLKQAGKRLAIATSKPEIFAKQILQHFGIAHYFDVIAGASLDSSRIHKAAIITYALDQLGHGSQSTIMVGDREHDIFGAKANHLASIGVLYGYGNRKEFEEAGADFIVQTVEDLQNLLLES</sequence>
<name>A0A4T2GQL8_STRSU</name>
<dbReference type="InterPro" id="IPR023198">
    <property type="entry name" value="PGP-like_dom2"/>
</dbReference>
<dbReference type="Gene3D" id="1.10.150.240">
    <property type="entry name" value="Putative phosphatase, domain 2"/>
    <property type="match status" value="1"/>
</dbReference>
<dbReference type="GO" id="GO:0016787">
    <property type="term" value="F:hydrolase activity"/>
    <property type="evidence" value="ECO:0007669"/>
    <property type="project" value="UniProtKB-KW"/>
</dbReference>
<dbReference type="GO" id="GO:0005829">
    <property type="term" value="C:cytosol"/>
    <property type="evidence" value="ECO:0007669"/>
    <property type="project" value="TreeGrafter"/>
</dbReference>
<dbReference type="SFLD" id="SFLDS00003">
    <property type="entry name" value="Haloacid_Dehalogenase"/>
    <property type="match status" value="1"/>
</dbReference>
<dbReference type="Gene3D" id="3.40.50.1000">
    <property type="entry name" value="HAD superfamily/HAD-like"/>
    <property type="match status" value="1"/>
</dbReference>
<dbReference type="AlphaFoldDB" id="A0A4T2GQL8"/>
<comment type="caution">
    <text evidence="2">The sequence shown here is derived from an EMBL/GenBank/DDBJ whole genome shotgun (WGS) entry which is preliminary data.</text>
</comment>
<dbReference type="Proteomes" id="UP000305165">
    <property type="component" value="Unassembled WGS sequence"/>
</dbReference>
<dbReference type="FunFam" id="3.40.50.1000:FF:000022">
    <property type="entry name" value="Phosphoglycolate phosphatase"/>
    <property type="match status" value="1"/>
</dbReference>
<evidence type="ECO:0000313" key="3">
    <source>
        <dbReference type="Proteomes" id="UP000305165"/>
    </source>
</evidence>
<dbReference type="InterPro" id="IPR050155">
    <property type="entry name" value="HAD-like_hydrolase_sf"/>
</dbReference>
<keyword evidence="2" id="KW-0378">Hydrolase</keyword>
<accession>A0A4T2GQL8</accession>
<dbReference type="EMBL" id="SSXO01000001">
    <property type="protein sequence ID" value="TII00837.1"/>
    <property type="molecule type" value="Genomic_DNA"/>
</dbReference>
<evidence type="ECO:0000313" key="1">
    <source>
        <dbReference type="EMBL" id="TII00267.1"/>
    </source>
</evidence>
<dbReference type="OrthoDB" id="9792518at2"/>
<organism evidence="2 3">
    <name type="scientific">Streptococcus suis</name>
    <dbReference type="NCBI Taxonomy" id="1307"/>
    <lineage>
        <taxon>Bacteria</taxon>
        <taxon>Bacillati</taxon>
        <taxon>Bacillota</taxon>
        <taxon>Bacilli</taxon>
        <taxon>Lactobacillales</taxon>
        <taxon>Streptococcaceae</taxon>
        <taxon>Streptococcus</taxon>
    </lineage>
</organism>
<proteinExistence type="predicted"/>
<dbReference type="SFLD" id="SFLDG01135">
    <property type="entry name" value="C1.5.6:_HAD__Beta-PGM__Phospha"/>
    <property type="match status" value="1"/>
</dbReference>
<dbReference type="InterPro" id="IPR041492">
    <property type="entry name" value="HAD_2"/>
</dbReference>
<dbReference type="InterPro" id="IPR023214">
    <property type="entry name" value="HAD_sf"/>
</dbReference>
<evidence type="ECO:0000313" key="2">
    <source>
        <dbReference type="EMBL" id="TII00837.1"/>
    </source>
</evidence>
<protein>
    <submittedName>
        <fullName evidence="2">HAD family hydrolase</fullName>
    </submittedName>
</protein>
<dbReference type="SFLD" id="SFLDG01129">
    <property type="entry name" value="C1.5:_HAD__Beta-PGM__Phosphata"/>
    <property type="match status" value="1"/>
</dbReference>
<dbReference type="Pfam" id="PF13419">
    <property type="entry name" value="HAD_2"/>
    <property type="match status" value="1"/>
</dbReference>
<dbReference type="NCBIfam" id="TIGR01549">
    <property type="entry name" value="HAD-SF-IA-v1"/>
    <property type="match status" value="1"/>
</dbReference>
<dbReference type="EMBL" id="SSXO01000002">
    <property type="protein sequence ID" value="TII00267.1"/>
    <property type="molecule type" value="Genomic_DNA"/>
</dbReference>
<reference evidence="2 3" key="1">
    <citation type="submission" date="2019-04" db="EMBL/GenBank/DDBJ databases">
        <title>Genome analysis of Streptococcus suis strain WUSS424.</title>
        <authorList>
            <person name="Chen H."/>
            <person name="Gao X."/>
            <person name="Wu Z."/>
        </authorList>
    </citation>
    <scope>NUCLEOTIDE SEQUENCE [LARGE SCALE GENOMIC DNA]</scope>
    <source>
        <strain evidence="2 3">WUSS424</strain>
    </source>
</reference>